<keyword evidence="3" id="KW-1185">Reference proteome</keyword>
<dbReference type="SMART" id="SM01001">
    <property type="entry name" value="AIRC"/>
    <property type="match status" value="1"/>
</dbReference>
<dbReference type="Proteomes" id="UP000590740">
    <property type="component" value="Unassembled WGS sequence"/>
</dbReference>
<evidence type="ECO:0000259" key="1">
    <source>
        <dbReference type="SMART" id="SM01001"/>
    </source>
</evidence>
<evidence type="ECO:0000313" key="2">
    <source>
        <dbReference type="EMBL" id="MBB5035035.1"/>
    </source>
</evidence>
<gene>
    <name evidence="2" type="ORF">HNQ65_004643</name>
</gene>
<sequence length="252" mass="25820">MNEGKLGELLGQVAAGTLSAEQALERLRVLPFAEAGQVLADTHRMIRQGFPEAVYAEGKTLEQTSDALAALVAAHGCALATRVNAEAGEMLMQRFPTGSYDGVSRLYRIGRMSGDFKALTVAVVCAGTSDVPVAEEAAQTLEFAGVSVRRITDVGVAGLHRLLARLDDVRAASLVIAVAGMEGALPSVLGGLVAAPVIAVPTSVGYGANLQGVAALLGMLNSCASGLSVVNIDNGFGAAMAAIRMLNVMVKA</sequence>
<accession>A0A7W7YF34</accession>
<dbReference type="AlphaFoldDB" id="A0A7W7YF34"/>
<feature type="domain" description="PurE" evidence="1">
    <location>
        <begin position="119"/>
        <end position="251"/>
    </location>
</feature>
<dbReference type="Gene3D" id="3.40.50.1970">
    <property type="match status" value="1"/>
</dbReference>
<organism evidence="2 3">
    <name type="scientific">Prosthecobacter vanneervenii</name>
    <dbReference type="NCBI Taxonomy" id="48466"/>
    <lineage>
        <taxon>Bacteria</taxon>
        <taxon>Pseudomonadati</taxon>
        <taxon>Verrucomicrobiota</taxon>
        <taxon>Verrucomicrobiia</taxon>
        <taxon>Verrucomicrobiales</taxon>
        <taxon>Verrucomicrobiaceae</taxon>
        <taxon>Prosthecobacter</taxon>
    </lineage>
</organism>
<dbReference type="GO" id="GO:0016787">
    <property type="term" value="F:hydrolase activity"/>
    <property type="evidence" value="ECO:0007669"/>
    <property type="project" value="InterPro"/>
</dbReference>
<dbReference type="PANTHER" id="PTHR43064">
    <property type="entry name" value="PHOSPHORIBOSYLAMINOIMIDAZOLE CARBOXYLASE-RELATED"/>
    <property type="match status" value="1"/>
</dbReference>
<protein>
    <recommendedName>
        <fullName evidence="1">PurE domain-containing protein</fullName>
    </recommendedName>
</protein>
<dbReference type="SUPFAM" id="SSF52255">
    <property type="entry name" value="N5-CAIR mutase (phosphoribosylaminoimidazole carboxylase, PurE)"/>
    <property type="match status" value="1"/>
</dbReference>
<name>A0A7W7YF34_9BACT</name>
<dbReference type="NCBIfam" id="NF033503">
    <property type="entry name" value="LarB"/>
    <property type="match status" value="1"/>
</dbReference>
<dbReference type="GO" id="GO:0006189">
    <property type="term" value="P:'de novo' IMP biosynthetic process"/>
    <property type="evidence" value="ECO:0007669"/>
    <property type="project" value="InterPro"/>
</dbReference>
<dbReference type="EMBL" id="JACHIG010000013">
    <property type="protein sequence ID" value="MBB5035035.1"/>
    <property type="molecule type" value="Genomic_DNA"/>
</dbReference>
<comment type="caution">
    <text evidence="2">The sequence shown here is derived from an EMBL/GenBank/DDBJ whole genome shotgun (WGS) entry which is preliminary data.</text>
</comment>
<dbReference type="RefSeq" id="WP_184343426.1">
    <property type="nucleotide sequence ID" value="NZ_JACHIG010000013.1"/>
</dbReference>
<reference evidence="2 3" key="1">
    <citation type="submission" date="2020-08" db="EMBL/GenBank/DDBJ databases">
        <title>Genomic Encyclopedia of Type Strains, Phase IV (KMG-IV): sequencing the most valuable type-strain genomes for metagenomic binning, comparative biology and taxonomic classification.</title>
        <authorList>
            <person name="Goeker M."/>
        </authorList>
    </citation>
    <scope>NUCLEOTIDE SEQUENCE [LARGE SCALE GENOMIC DNA]</scope>
    <source>
        <strain evidence="2 3">DSM 12252</strain>
    </source>
</reference>
<dbReference type="InterPro" id="IPR000031">
    <property type="entry name" value="PurE_dom"/>
</dbReference>
<dbReference type="PANTHER" id="PTHR43064:SF1">
    <property type="entry name" value="SLL1489 PROTEIN"/>
    <property type="match status" value="1"/>
</dbReference>
<dbReference type="InterPro" id="IPR039476">
    <property type="entry name" value="P2CMN_synthase_LarB"/>
</dbReference>
<dbReference type="Pfam" id="PF00731">
    <property type="entry name" value="AIRC"/>
    <property type="match status" value="1"/>
</dbReference>
<evidence type="ECO:0000313" key="3">
    <source>
        <dbReference type="Proteomes" id="UP000590740"/>
    </source>
</evidence>
<proteinExistence type="predicted"/>